<keyword evidence="9" id="KW-0694">RNA-binding</keyword>
<dbReference type="Pfam" id="PF04356">
    <property type="entry name" value="DUF489"/>
    <property type="match status" value="1"/>
</dbReference>
<feature type="domain" description="tRNA-specific 2-thiouridylase MnmA-like C-terminal" evidence="12">
    <location>
        <begin position="247"/>
        <end position="315"/>
    </location>
</feature>
<keyword evidence="7" id="KW-0547">Nucleotide-binding</keyword>
<dbReference type="EC" id="2.8.1.14" evidence="3"/>
<evidence type="ECO:0000259" key="12">
    <source>
        <dbReference type="Pfam" id="PF20258"/>
    </source>
</evidence>
<sequence length="521" mass="59649">MLFMNLNKNKKVIVAMSGGVDSSVSAWILKQKKYQVEEFWDNVFKHFLNEYKNGKTPNPDVLCNKEIKFNLFLKYSITNLKADYIATGHYARIKKMSGKHVLLKGVDLNKDQTYFLYTLNNSQLKKILFPIGSLNKNKVRDIAKKLNLTVAEKKDSTGICFIGAKKLKNFLNQYISEKQGDIITIDGKKIGKHYGAFYYTLGQRKGLGIGGIKGEYNIPWYVVDKNIKKNILIVAQGSYNKHLMSIGLIAKDIHWINDIDFSFPFLCMVKTRYRQKNINCNIQYINQNNIKILFEFPVAAVTPGQSVVLYLSDEIIVIKKINSITLSLAGICQSVYLVQSLAYSGKCDNHSFKICLESILQTNPTSVISIYGNNKKNLIIGLQTLISILGFSNFSYSYIEFMKYIFGMIILEKKLQLNNINKYSLKKKLSTTLEKYSINYDINVLVNELANIYVEIISSLGSRISIKGIRIFLQNLEIQKKIRCLLLAGIRSIVLWKQFGGNELKLIFFRYDIIKKAKKML</sequence>
<dbReference type="InterPro" id="IPR046885">
    <property type="entry name" value="MnmA-like_C"/>
</dbReference>
<evidence type="ECO:0000256" key="2">
    <source>
        <dbReference type="ARBA" id="ARBA00006191"/>
    </source>
</evidence>
<dbReference type="Gene3D" id="1.10.3890.10">
    <property type="entry name" value="HflD-like"/>
    <property type="match status" value="1"/>
</dbReference>
<dbReference type="PANTHER" id="PTHR11933:SF5">
    <property type="entry name" value="MITOCHONDRIAL TRNA-SPECIFIC 2-THIOURIDYLASE 1"/>
    <property type="match status" value="1"/>
</dbReference>
<evidence type="ECO:0000256" key="6">
    <source>
        <dbReference type="ARBA" id="ARBA00022694"/>
    </source>
</evidence>
<evidence type="ECO:0000313" key="15">
    <source>
        <dbReference type="Proteomes" id="UP000285405"/>
    </source>
</evidence>
<comment type="similarity">
    <text evidence="2">Belongs to the MnmA/TRMU family.</text>
</comment>
<organism evidence="14 15">
    <name type="scientific">Golovinomyces cichoracearum</name>
    <dbReference type="NCBI Taxonomy" id="62708"/>
    <lineage>
        <taxon>Eukaryota</taxon>
        <taxon>Fungi</taxon>
        <taxon>Dikarya</taxon>
        <taxon>Ascomycota</taxon>
        <taxon>Pezizomycotina</taxon>
        <taxon>Leotiomycetes</taxon>
        <taxon>Erysiphales</taxon>
        <taxon>Erysiphaceae</taxon>
        <taxon>Golovinomyces</taxon>
    </lineage>
</organism>
<keyword evidence="6" id="KW-0819">tRNA processing</keyword>
<keyword evidence="10" id="KW-1015">Disulfide bond</keyword>
<dbReference type="GO" id="GO:0016783">
    <property type="term" value="F:sulfurtransferase activity"/>
    <property type="evidence" value="ECO:0007669"/>
    <property type="project" value="InterPro"/>
</dbReference>
<dbReference type="Gene3D" id="2.40.30.10">
    <property type="entry name" value="Translation factors"/>
    <property type="match status" value="1"/>
</dbReference>
<accession>A0A420HR30</accession>
<dbReference type="GO" id="GO:0000049">
    <property type="term" value="F:tRNA binding"/>
    <property type="evidence" value="ECO:0007669"/>
    <property type="project" value="UniProtKB-KW"/>
</dbReference>
<dbReference type="OrthoDB" id="3685at2759"/>
<keyword evidence="5" id="KW-0808">Transferase</keyword>
<dbReference type="SUPFAM" id="SSF52402">
    <property type="entry name" value="Adenine nucleotide alpha hydrolases-like"/>
    <property type="match status" value="1"/>
</dbReference>
<comment type="function">
    <text evidence="1">Catalyzes the 2-thiolation of uridine at the wobble position (U34) of mitochondrial tRNA(Lys), tRNA(Glu) and tRNA(Gln). Required for the formation of 5-taurinomethyl-2-thiouridine (tm5s2U) of mitochondrial tRNA(Lys), tRNA(Glu), and tRNA(Gln) at the wobble position. ATP is required to activate the C2 atom of the wobble base.</text>
</comment>
<dbReference type="FunFam" id="2.30.30.280:FF:000001">
    <property type="entry name" value="tRNA-specific 2-thiouridylase MnmA"/>
    <property type="match status" value="1"/>
</dbReference>
<evidence type="ECO:0000256" key="10">
    <source>
        <dbReference type="ARBA" id="ARBA00023157"/>
    </source>
</evidence>
<protein>
    <recommendedName>
        <fullName evidence="3">tRNA-5-taurinomethyluridine 2-sulfurtransferase</fullName>
        <ecNumber evidence="3">2.8.1.14</ecNumber>
    </recommendedName>
</protein>
<dbReference type="NCBIfam" id="NF001138">
    <property type="entry name" value="PRK00143.1"/>
    <property type="match status" value="1"/>
</dbReference>
<gene>
    <name evidence="14" type="ORF">GcC1_171017</name>
</gene>
<evidence type="ECO:0000256" key="8">
    <source>
        <dbReference type="ARBA" id="ARBA00022840"/>
    </source>
</evidence>
<dbReference type="Gene3D" id="2.30.30.280">
    <property type="entry name" value="Adenine nucleotide alpha hydrolases-like domains"/>
    <property type="match status" value="1"/>
</dbReference>
<dbReference type="InterPro" id="IPR046884">
    <property type="entry name" value="MnmA-like_central"/>
</dbReference>
<feature type="domain" description="tRNA-specific 2-thiouridylase MnmA-like central" evidence="13">
    <location>
        <begin position="168"/>
        <end position="236"/>
    </location>
</feature>
<evidence type="ECO:0000256" key="7">
    <source>
        <dbReference type="ARBA" id="ARBA00022741"/>
    </source>
</evidence>
<evidence type="ECO:0000259" key="13">
    <source>
        <dbReference type="Pfam" id="PF20259"/>
    </source>
</evidence>
<keyword evidence="8" id="KW-0067">ATP-binding</keyword>
<dbReference type="GO" id="GO:0002143">
    <property type="term" value="P:tRNA wobble position uridine thiolation"/>
    <property type="evidence" value="ECO:0007669"/>
    <property type="project" value="TreeGrafter"/>
</dbReference>
<evidence type="ECO:0000313" key="14">
    <source>
        <dbReference type="EMBL" id="RKF59891.1"/>
    </source>
</evidence>
<dbReference type="SUPFAM" id="SSF101322">
    <property type="entry name" value="YcfC-like"/>
    <property type="match status" value="1"/>
</dbReference>
<dbReference type="Pfam" id="PF03054">
    <property type="entry name" value="tRNA_Me_trans"/>
    <property type="match status" value="1"/>
</dbReference>
<dbReference type="Gene3D" id="3.40.50.620">
    <property type="entry name" value="HUPs"/>
    <property type="match status" value="2"/>
</dbReference>
<keyword evidence="4" id="KW-0820">tRNA-binding</keyword>
<reference evidence="14 15" key="1">
    <citation type="journal article" date="2018" name="BMC Genomics">
        <title>Comparative genome analyses reveal sequence features reflecting distinct modes of host-adaptation between dicot and monocot powdery mildew.</title>
        <authorList>
            <person name="Wu Y."/>
            <person name="Ma X."/>
            <person name="Pan Z."/>
            <person name="Kale S.D."/>
            <person name="Song Y."/>
            <person name="King H."/>
            <person name="Zhang Q."/>
            <person name="Presley C."/>
            <person name="Deng X."/>
            <person name="Wei C.I."/>
            <person name="Xiao S."/>
        </authorList>
    </citation>
    <scope>NUCLEOTIDE SEQUENCE [LARGE SCALE GENOMIC DNA]</scope>
    <source>
        <strain evidence="14">UCSC1</strain>
    </source>
</reference>
<dbReference type="InterPro" id="IPR035932">
    <property type="entry name" value="HflD-like_sf"/>
</dbReference>
<feature type="non-terminal residue" evidence="14">
    <location>
        <position position="521"/>
    </location>
</feature>
<dbReference type="InterPro" id="IPR004506">
    <property type="entry name" value="MnmA-like"/>
</dbReference>
<evidence type="ECO:0000256" key="3">
    <source>
        <dbReference type="ARBA" id="ARBA00011953"/>
    </source>
</evidence>
<dbReference type="AlphaFoldDB" id="A0A420HR30"/>
<dbReference type="Proteomes" id="UP000285405">
    <property type="component" value="Unassembled WGS sequence"/>
</dbReference>
<dbReference type="InterPro" id="IPR014729">
    <property type="entry name" value="Rossmann-like_a/b/a_fold"/>
</dbReference>
<dbReference type="CDD" id="cd01998">
    <property type="entry name" value="MnmA_TRMU-like"/>
    <property type="match status" value="1"/>
</dbReference>
<dbReference type="PANTHER" id="PTHR11933">
    <property type="entry name" value="TRNA 5-METHYLAMINOMETHYL-2-THIOURIDYLATE -METHYLTRANSFERASE"/>
    <property type="match status" value="1"/>
</dbReference>
<dbReference type="HAMAP" id="MF_00695">
    <property type="entry name" value="HflD_protein"/>
    <property type="match status" value="1"/>
</dbReference>
<comment type="caution">
    <text evidence="14">The sequence shown here is derived from an EMBL/GenBank/DDBJ whole genome shotgun (WGS) entry which is preliminary data.</text>
</comment>
<dbReference type="InterPro" id="IPR007451">
    <property type="entry name" value="HflD"/>
</dbReference>
<comment type="catalytic activity">
    <reaction evidence="11">
        <text>5-taurinomethyluridine(34) in tRNA + S-sulfanyl-L-cysteinyl-[protein] + AH2 + ATP = 5-taurinomethyl-2-thiouridine(34) in tRNA + L-cysteinyl-[protein] + A + AMP + diphosphate + H(+)</text>
        <dbReference type="Rhea" id="RHEA:47040"/>
        <dbReference type="Rhea" id="RHEA-COMP:10131"/>
        <dbReference type="Rhea" id="RHEA-COMP:11726"/>
        <dbReference type="Rhea" id="RHEA-COMP:11732"/>
        <dbReference type="Rhea" id="RHEA-COMP:11733"/>
        <dbReference type="ChEBI" id="CHEBI:13193"/>
        <dbReference type="ChEBI" id="CHEBI:15378"/>
        <dbReference type="ChEBI" id="CHEBI:17499"/>
        <dbReference type="ChEBI" id="CHEBI:29950"/>
        <dbReference type="ChEBI" id="CHEBI:30616"/>
        <dbReference type="ChEBI" id="CHEBI:33019"/>
        <dbReference type="ChEBI" id="CHEBI:61963"/>
        <dbReference type="ChEBI" id="CHEBI:87171"/>
        <dbReference type="ChEBI" id="CHEBI:87172"/>
        <dbReference type="ChEBI" id="CHEBI:456215"/>
        <dbReference type="EC" id="2.8.1.14"/>
    </reaction>
</comment>
<evidence type="ECO:0000256" key="5">
    <source>
        <dbReference type="ARBA" id="ARBA00022679"/>
    </source>
</evidence>
<evidence type="ECO:0000256" key="9">
    <source>
        <dbReference type="ARBA" id="ARBA00022884"/>
    </source>
</evidence>
<evidence type="ECO:0000256" key="4">
    <source>
        <dbReference type="ARBA" id="ARBA00022555"/>
    </source>
</evidence>
<dbReference type="Pfam" id="PF20259">
    <property type="entry name" value="tRNA_Me_trans_M"/>
    <property type="match status" value="1"/>
</dbReference>
<dbReference type="InterPro" id="IPR023382">
    <property type="entry name" value="MnmA-like_central_sf"/>
</dbReference>
<dbReference type="Pfam" id="PF20258">
    <property type="entry name" value="tRNA_Me_trans_C"/>
    <property type="match status" value="1"/>
</dbReference>
<evidence type="ECO:0000256" key="1">
    <source>
        <dbReference type="ARBA" id="ARBA00003986"/>
    </source>
</evidence>
<dbReference type="GO" id="GO:0005524">
    <property type="term" value="F:ATP binding"/>
    <property type="evidence" value="ECO:0007669"/>
    <property type="project" value="UniProtKB-KW"/>
</dbReference>
<evidence type="ECO:0000256" key="11">
    <source>
        <dbReference type="ARBA" id="ARBA00049564"/>
    </source>
</evidence>
<dbReference type="EMBL" id="MCBR01017115">
    <property type="protein sequence ID" value="RKF59891.1"/>
    <property type="molecule type" value="Genomic_DNA"/>
</dbReference>
<proteinExistence type="inferred from homology"/>
<name>A0A420HR30_9PEZI</name>
<dbReference type="NCBIfam" id="TIGR00420">
    <property type="entry name" value="trmU"/>
    <property type="match status" value="1"/>
</dbReference>
<dbReference type="NCBIfam" id="NF001248">
    <property type="entry name" value="PRK00218.1-4"/>
    <property type="match status" value="1"/>
</dbReference>